<reference evidence="1 2" key="1">
    <citation type="submission" date="2016-10" db="EMBL/GenBank/DDBJ databases">
        <authorList>
            <person name="de Groot N.N."/>
        </authorList>
    </citation>
    <scope>NUCLEOTIDE SEQUENCE [LARGE SCALE GENOMIC DNA]</scope>
    <source>
        <strain evidence="1 2">DSM 44892</strain>
    </source>
</reference>
<proteinExistence type="predicted"/>
<dbReference type="RefSeq" id="WP_072736059.1">
    <property type="nucleotide sequence ID" value="NZ_CP048813.1"/>
</dbReference>
<dbReference type="AlphaFoldDB" id="A0A1G8ASI4"/>
<gene>
    <name evidence="1" type="ORF">SAMN05444695_101520</name>
</gene>
<dbReference type="InterPro" id="IPR024244">
    <property type="entry name" value="DUF2537"/>
</dbReference>
<sequence>MTRYTPFRPPTPWGTGLLVSLFSTVVVATAAIVFASQLARVSVVLAVVLNVIVGVGVVLTVWHWRTRPTWRWVVYGICAGIPVGWVAALAGAS</sequence>
<dbReference type="OrthoDB" id="4566858at2"/>
<dbReference type="Proteomes" id="UP000183263">
    <property type="component" value="Unassembled WGS sequence"/>
</dbReference>
<keyword evidence="2" id="KW-1185">Reference proteome</keyword>
<name>A0A1G8ASI4_9NOCA</name>
<evidence type="ECO:0008006" key="3">
    <source>
        <dbReference type="Google" id="ProtNLM"/>
    </source>
</evidence>
<dbReference type="Pfam" id="PF10801">
    <property type="entry name" value="DUF2537"/>
    <property type="match status" value="1"/>
</dbReference>
<evidence type="ECO:0000313" key="2">
    <source>
        <dbReference type="Proteomes" id="UP000183263"/>
    </source>
</evidence>
<accession>A0A1G8ASI4</accession>
<evidence type="ECO:0000313" key="1">
    <source>
        <dbReference type="EMBL" id="SDH23686.1"/>
    </source>
</evidence>
<protein>
    <recommendedName>
        <fullName evidence="3">DUF2537 domain-containing protein</fullName>
    </recommendedName>
</protein>
<dbReference type="EMBL" id="FNDN01000001">
    <property type="protein sequence ID" value="SDH23686.1"/>
    <property type="molecule type" value="Genomic_DNA"/>
</dbReference>
<organism evidence="1 2">
    <name type="scientific">Rhodococcus triatomae</name>
    <dbReference type="NCBI Taxonomy" id="300028"/>
    <lineage>
        <taxon>Bacteria</taxon>
        <taxon>Bacillati</taxon>
        <taxon>Actinomycetota</taxon>
        <taxon>Actinomycetes</taxon>
        <taxon>Mycobacteriales</taxon>
        <taxon>Nocardiaceae</taxon>
        <taxon>Rhodococcus</taxon>
    </lineage>
</organism>